<accession>A0A813S5R3</accession>
<comment type="caution">
    <text evidence="9">The sequence shown here is derived from an EMBL/GenBank/DDBJ whole genome shotgun (WGS) entry which is preliminary data.</text>
</comment>
<keyword evidence="2 7" id="KW-0808">Transferase</keyword>
<evidence type="ECO:0000313" key="10">
    <source>
        <dbReference type="EMBL" id="CAF0813358.1"/>
    </source>
</evidence>
<dbReference type="EC" id="2.3.1.225" evidence="7"/>
<dbReference type="PROSITE" id="PS50216">
    <property type="entry name" value="DHHC"/>
    <property type="match status" value="1"/>
</dbReference>
<feature type="transmembrane region" description="Helical" evidence="7">
    <location>
        <begin position="39"/>
        <end position="58"/>
    </location>
</feature>
<dbReference type="Pfam" id="PF01529">
    <property type="entry name" value="DHHC"/>
    <property type="match status" value="1"/>
</dbReference>
<dbReference type="Proteomes" id="UP000663870">
    <property type="component" value="Unassembled WGS sequence"/>
</dbReference>
<evidence type="ECO:0000256" key="2">
    <source>
        <dbReference type="ARBA" id="ARBA00022679"/>
    </source>
</evidence>
<feature type="domain" description="Palmitoyltransferase DHHC" evidence="8">
    <location>
        <begin position="95"/>
        <end position="211"/>
    </location>
</feature>
<keyword evidence="3 7" id="KW-0812">Transmembrane</keyword>
<evidence type="ECO:0000313" key="11">
    <source>
        <dbReference type="Proteomes" id="UP000663870"/>
    </source>
</evidence>
<protein>
    <recommendedName>
        <fullName evidence="7">Palmitoyltransferase</fullName>
        <ecNumber evidence="7">2.3.1.225</ecNumber>
    </recommendedName>
</protein>
<evidence type="ECO:0000256" key="3">
    <source>
        <dbReference type="ARBA" id="ARBA00022692"/>
    </source>
</evidence>
<evidence type="ECO:0000256" key="7">
    <source>
        <dbReference type="RuleBase" id="RU079119"/>
    </source>
</evidence>
<dbReference type="InterPro" id="IPR001594">
    <property type="entry name" value="Palmitoyltrfase_DHHC"/>
</dbReference>
<dbReference type="GO" id="GO:0019706">
    <property type="term" value="F:protein-cysteine S-palmitoyltransferase activity"/>
    <property type="evidence" value="ECO:0007669"/>
    <property type="project" value="UniProtKB-EC"/>
</dbReference>
<dbReference type="InterPro" id="IPR039859">
    <property type="entry name" value="PFA4/ZDH16/20/ERF2-like"/>
</dbReference>
<name>A0A813S5R3_9BILA</name>
<reference evidence="9" key="1">
    <citation type="submission" date="2021-02" db="EMBL/GenBank/DDBJ databases">
        <authorList>
            <person name="Nowell W R."/>
        </authorList>
    </citation>
    <scope>NUCLEOTIDE SEQUENCE</scope>
</reference>
<keyword evidence="4 7" id="KW-1133">Transmembrane helix</keyword>
<comment type="catalytic activity">
    <reaction evidence="7">
        <text>L-cysteinyl-[protein] + hexadecanoyl-CoA = S-hexadecanoyl-L-cysteinyl-[protein] + CoA</text>
        <dbReference type="Rhea" id="RHEA:36683"/>
        <dbReference type="Rhea" id="RHEA-COMP:10131"/>
        <dbReference type="Rhea" id="RHEA-COMP:11032"/>
        <dbReference type="ChEBI" id="CHEBI:29950"/>
        <dbReference type="ChEBI" id="CHEBI:57287"/>
        <dbReference type="ChEBI" id="CHEBI:57379"/>
        <dbReference type="ChEBI" id="CHEBI:74151"/>
        <dbReference type="EC" id="2.3.1.225"/>
    </reaction>
</comment>
<dbReference type="AlphaFoldDB" id="A0A813S5R3"/>
<comment type="domain">
    <text evidence="7">The DHHC domain is required for palmitoyltransferase activity.</text>
</comment>
<evidence type="ECO:0000256" key="6">
    <source>
        <dbReference type="ARBA" id="ARBA00023315"/>
    </source>
</evidence>
<evidence type="ECO:0000256" key="1">
    <source>
        <dbReference type="ARBA" id="ARBA00004141"/>
    </source>
</evidence>
<evidence type="ECO:0000256" key="4">
    <source>
        <dbReference type="ARBA" id="ARBA00022989"/>
    </source>
</evidence>
<keyword evidence="11" id="KW-1185">Reference proteome</keyword>
<keyword evidence="6 7" id="KW-0012">Acyltransferase</keyword>
<evidence type="ECO:0000256" key="5">
    <source>
        <dbReference type="ARBA" id="ARBA00023136"/>
    </source>
</evidence>
<feature type="transmembrane region" description="Helical" evidence="7">
    <location>
        <begin position="174"/>
        <end position="197"/>
    </location>
</feature>
<gene>
    <name evidence="9" type="ORF">JXQ802_LOCUS3940</name>
    <name evidence="10" type="ORF">PYM288_LOCUS5206</name>
</gene>
<keyword evidence="5 7" id="KW-0472">Membrane</keyword>
<organism evidence="9 11">
    <name type="scientific">Rotaria sordida</name>
    <dbReference type="NCBI Taxonomy" id="392033"/>
    <lineage>
        <taxon>Eukaryota</taxon>
        <taxon>Metazoa</taxon>
        <taxon>Spiralia</taxon>
        <taxon>Gnathifera</taxon>
        <taxon>Rotifera</taxon>
        <taxon>Eurotatoria</taxon>
        <taxon>Bdelloidea</taxon>
        <taxon>Philodinida</taxon>
        <taxon>Philodinidae</taxon>
        <taxon>Rotaria</taxon>
    </lineage>
</organism>
<feature type="transmembrane region" description="Helical" evidence="7">
    <location>
        <begin position="141"/>
        <end position="168"/>
    </location>
</feature>
<dbReference type="PANTHER" id="PTHR12246">
    <property type="entry name" value="PALMITOYLTRANSFERASE ZDHHC16"/>
    <property type="match status" value="1"/>
</dbReference>
<comment type="subcellular location">
    <subcellularLocation>
        <location evidence="1">Membrane</location>
        <topology evidence="1">Multi-pass membrane protein</topology>
    </subcellularLocation>
</comment>
<dbReference type="EMBL" id="CAJNOH010000051">
    <property type="protein sequence ID" value="CAF0813358.1"/>
    <property type="molecule type" value="Genomic_DNA"/>
</dbReference>
<feature type="transmembrane region" description="Helical" evidence="7">
    <location>
        <begin position="12"/>
        <end position="33"/>
    </location>
</feature>
<dbReference type="Proteomes" id="UP000663854">
    <property type="component" value="Unassembled WGS sequence"/>
</dbReference>
<evidence type="ECO:0000259" key="8">
    <source>
        <dbReference type="Pfam" id="PF01529"/>
    </source>
</evidence>
<dbReference type="EMBL" id="CAJNOL010000054">
    <property type="protein sequence ID" value="CAF0795381.1"/>
    <property type="molecule type" value="Genomic_DNA"/>
</dbReference>
<dbReference type="GO" id="GO:0016020">
    <property type="term" value="C:membrane"/>
    <property type="evidence" value="ECO:0007669"/>
    <property type="project" value="UniProtKB-SubCell"/>
</dbReference>
<proteinExistence type="inferred from homology"/>
<sequence length="266" mass="30548">MLFRKDPCGIICIVLTYAMLLHCLYAILFVIIIPLLNESLYGTLHALITCTFISLCIFSHARAAYFDPGFVPLPKKGIDFSDVKMNDNNKDNSDGWTICNRCDTYRPARSHHCRICKRCVRRLDHHCPWINNCVGEFNQKYFILFLFYIGVTSIYVFSFVIWSLIIFSQKSDSLIVHSIILCIESCLFGLFVVTIFVDQVQSILNDRSLIDTLKLDESSRMTPQILPSARVLLRKVFGPGPILLWLLPCDLKKSNETLDLQNMHNV</sequence>
<evidence type="ECO:0000313" key="9">
    <source>
        <dbReference type="EMBL" id="CAF0795381.1"/>
    </source>
</evidence>
<comment type="similarity">
    <text evidence="7">Belongs to the DHHC palmitoyltransferase family.</text>
</comment>